<feature type="domain" description="2Fe-2S ferredoxin-type" evidence="11">
    <location>
        <begin position="255"/>
        <end position="342"/>
    </location>
</feature>
<evidence type="ECO:0000259" key="12">
    <source>
        <dbReference type="PROSITE" id="PS51384"/>
    </source>
</evidence>
<evidence type="ECO:0000256" key="10">
    <source>
        <dbReference type="ARBA" id="ARBA00061434"/>
    </source>
</evidence>
<evidence type="ECO:0000256" key="4">
    <source>
        <dbReference type="ARBA" id="ARBA00022714"/>
    </source>
</evidence>
<dbReference type="EMBL" id="FUXB01000006">
    <property type="protein sequence ID" value="SJZ84694.1"/>
    <property type="molecule type" value="Genomic_DNA"/>
</dbReference>
<dbReference type="SUPFAM" id="SSF63380">
    <property type="entry name" value="Riboflavin synthase domain-like"/>
    <property type="match status" value="1"/>
</dbReference>
<organism evidence="13 14">
    <name type="scientific">Vibrio cincinnatiensis DSM 19608</name>
    <dbReference type="NCBI Taxonomy" id="1123491"/>
    <lineage>
        <taxon>Bacteria</taxon>
        <taxon>Pseudomonadati</taxon>
        <taxon>Pseudomonadota</taxon>
        <taxon>Gammaproteobacteria</taxon>
        <taxon>Vibrionales</taxon>
        <taxon>Vibrionaceae</taxon>
        <taxon>Vibrio</taxon>
    </lineage>
</organism>
<dbReference type="InterPro" id="IPR036010">
    <property type="entry name" value="2Fe-2S_ferredoxin-like_sf"/>
</dbReference>
<dbReference type="PANTHER" id="PTHR47354:SF6">
    <property type="entry name" value="NADH OXIDOREDUCTASE HCR"/>
    <property type="match status" value="1"/>
</dbReference>
<evidence type="ECO:0000256" key="6">
    <source>
        <dbReference type="ARBA" id="ARBA00022827"/>
    </source>
</evidence>
<dbReference type="PRINTS" id="PR00410">
    <property type="entry name" value="PHEHYDRXLASE"/>
</dbReference>
<dbReference type="InterPro" id="IPR039261">
    <property type="entry name" value="FNR_nucleotide-bd"/>
</dbReference>
<dbReference type="AlphaFoldDB" id="A0A1T4NZI4"/>
<dbReference type="RefSeq" id="WP_078925927.1">
    <property type="nucleotide sequence ID" value="NZ_FUXB01000006.1"/>
</dbReference>
<evidence type="ECO:0000256" key="2">
    <source>
        <dbReference type="ARBA" id="ARBA00022630"/>
    </source>
</evidence>
<dbReference type="Gene3D" id="3.40.50.80">
    <property type="entry name" value="Nucleotide-binding domain of ferredoxin-NADP reductase (FNR) module"/>
    <property type="match status" value="1"/>
</dbReference>
<dbReference type="InterPro" id="IPR008333">
    <property type="entry name" value="Cbr1-like_FAD-bd_dom"/>
</dbReference>
<dbReference type="InterPro" id="IPR001041">
    <property type="entry name" value="2Fe-2S_ferredoxin-type"/>
</dbReference>
<dbReference type="Proteomes" id="UP000190834">
    <property type="component" value="Unassembled WGS sequence"/>
</dbReference>
<dbReference type="GO" id="GO:0016491">
    <property type="term" value="F:oxidoreductase activity"/>
    <property type="evidence" value="ECO:0007669"/>
    <property type="project" value="UniProtKB-KW"/>
</dbReference>
<dbReference type="SUPFAM" id="SSF54292">
    <property type="entry name" value="2Fe-2S ferredoxin-like"/>
    <property type="match status" value="1"/>
</dbReference>
<dbReference type="Pfam" id="PF00175">
    <property type="entry name" value="NAD_binding_1"/>
    <property type="match status" value="1"/>
</dbReference>
<gene>
    <name evidence="13" type="ORF">SAMN02745782_01534</name>
</gene>
<evidence type="ECO:0000256" key="8">
    <source>
        <dbReference type="ARBA" id="ARBA00023004"/>
    </source>
</evidence>
<dbReference type="PROSITE" id="PS51384">
    <property type="entry name" value="FAD_FR"/>
    <property type="match status" value="1"/>
</dbReference>
<keyword evidence="6" id="KW-0274">FAD</keyword>
<keyword evidence="14" id="KW-1185">Reference proteome</keyword>
<dbReference type="GO" id="GO:0046872">
    <property type="term" value="F:metal ion binding"/>
    <property type="evidence" value="ECO:0007669"/>
    <property type="project" value="UniProtKB-KW"/>
</dbReference>
<dbReference type="InterPro" id="IPR017927">
    <property type="entry name" value="FAD-bd_FR_type"/>
</dbReference>
<dbReference type="STRING" id="1123491.SAMN02745782_01534"/>
<protein>
    <submittedName>
        <fullName evidence="13">NADH oxidoreductase Hcr</fullName>
    </submittedName>
</protein>
<dbReference type="InterPro" id="IPR017938">
    <property type="entry name" value="Riboflavin_synthase-like_b-brl"/>
</dbReference>
<dbReference type="InterPro" id="IPR012675">
    <property type="entry name" value="Beta-grasp_dom_sf"/>
</dbReference>
<proteinExistence type="inferred from homology"/>
<dbReference type="Gene3D" id="3.10.20.30">
    <property type="match status" value="1"/>
</dbReference>
<evidence type="ECO:0000256" key="9">
    <source>
        <dbReference type="ARBA" id="ARBA00023014"/>
    </source>
</evidence>
<comment type="similarity">
    <text evidence="10">In the N-terminal section; belongs to the FAD-binding oxidoreductase type 6 family.</text>
</comment>
<keyword evidence="8" id="KW-0408">Iron</keyword>
<dbReference type="InterPro" id="IPR001433">
    <property type="entry name" value="OxRdtase_FAD/NAD-bd"/>
</dbReference>
<evidence type="ECO:0000256" key="5">
    <source>
        <dbReference type="ARBA" id="ARBA00022723"/>
    </source>
</evidence>
<evidence type="ECO:0000256" key="7">
    <source>
        <dbReference type="ARBA" id="ARBA00023002"/>
    </source>
</evidence>
<dbReference type="CDD" id="cd06215">
    <property type="entry name" value="FNR_iron_sulfur_binding_1"/>
    <property type="match status" value="1"/>
</dbReference>
<keyword evidence="9" id="KW-0411">Iron-sulfur</keyword>
<dbReference type="InterPro" id="IPR050415">
    <property type="entry name" value="MRET"/>
</dbReference>
<sequence>MSAWADQEILDLVCQEKWQETPDVVSFELVSDSPLSFDFKPGQFANLGFEMDGKTQYRSYSISSTPSQNKLCFTVKKVAGGKVSQHVVERLKVGDTIQAMKPQGQFNSIDCAVEQKKVLLISAGCGITPVMSMAKSWLEQGDIDITFLHVARDKAHTIYFSELESLNEQYSQFHLHLLLKDAVGTEYPQGRLNQAWLEQLIPDLHQRTVFLCGPVSFMQDVQHYLQALQFNMQNFYQESFTPSTQEQPITSQTKSQVIVKVPAFGVEVDAPSDSILLEALETGKLPIIAACRSGICGSCKCQVKQGSVRSTSQETLTNEEIAQGYVLACSAIVESDVDIALL</sequence>
<dbReference type="CDD" id="cd00207">
    <property type="entry name" value="fer2"/>
    <property type="match status" value="1"/>
</dbReference>
<evidence type="ECO:0000256" key="1">
    <source>
        <dbReference type="ARBA" id="ARBA00001974"/>
    </source>
</evidence>
<keyword evidence="3" id="KW-0472">Membrane</keyword>
<evidence type="ECO:0000256" key="3">
    <source>
        <dbReference type="ARBA" id="ARBA00022692"/>
    </source>
</evidence>
<keyword evidence="2" id="KW-0285">Flavoprotein</keyword>
<evidence type="ECO:0000259" key="11">
    <source>
        <dbReference type="PROSITE" id="PS51085"/>
    </source>
</evidence>
<keyword evidence="7" id="KW-0560">Oxidoreductase</keyword>
<reference evidence="14" key="1">
    <citation type="submission" date="2017-02" db="EMBL/GenBank/DDBJ databases">
        <authorList>
            <person name="Varghese N."/>
            <person name="Submissions S."/>
        </authorList>
    </citation>
    <scope>NUCLEOTIDE SEQUENCE [LARGE SCALE GENOMIC DNA]</scope>
    <source>
        <strain evidence="14">DSM 19608</strain>
    </source>
</reference>
<dbReference type="Gene3D" id="2.40.30.10">
    <property type="entry name" value="Translation factors"/>
    <property type="match status" value="1"/>
</dbReference>
<evidence type="ECO:0000313" key="13">
    <source>
        <dbReference type="EMBL" id="SJZ84694.1"/>
    </source>
</evidence>
<dbReference type="Pfam" id="PF00970">
    <property type="entry name" value="FAD_binding_6"/>
    <property type="match status" value="1"/>
</dbReference>
<dbReference type="SUPFAM" id="SSF52343">
    <property type="entry name" value="Ferredoxin reductase-like, C-terminal NADP-linked domain"/>
    <property type="match status" value="1"/>
</dbReference>
<dbReference type="PROSITE" id="PS51085">
    <property type="entry name" value="2FE2S_FER_2"/>
    <property type="match status" value="1"/>
</dbReference>
<keyword evidence="4" id="KW-0001">2Fe-2S</keyword>
<comment type="cofactor">
    <cofactor evidence="1">
        <name>FAD</name>
        <dbReference type="ChEBI" id="CHEBI:57692"/>
    </cofactor>
</comment>
<name>A0A1T4NZI4_VIBCI</name>
<dbReference type="OrthoDB" id="9796486at2"/>
<dbReference type="GeneID" id="70581777"/>
<dbReference type="PROSITE" id="PS00197">
    <property type="entry name" value="2FE2S_FER_1"/>
    <property type="match status" value="1"/>
</dbReference>
<accession>A0A1T4NZI4</accession>
<evidence type="ECO:0000313" key="14">
    <source>
        <dbReference type="Proteomes" id="UP000190834"/>
    </source>
</evidence>
<keyword evidence="5" id="KW-0479">Metal-binding</keyword>
<keyword evidence="3" id="KW-0812">Transmembrane</keyword>
<dbReference type="InterPro" id="IPR006058">
    <property type="entry name" value="2Fe2S_fd_BS"/>
</dbReference>
<dbReference type="PANTHER" id="PTHR47354">
    <property type="entry name" value="NADH OXIDOREDUCTASE HCR"/>
    <property type="match status" value="1"/>
</dbReference>
<dbReference type="GO" id="GO:0051537">
    <property type="term" value="F:2 iron, 2 sulfur cluster binding"/>
    <property type="evidence" value="ECO:0007669"/>
    <property type="project" value="UniProtKB-KW"/>
</dbReference>
<dbReference type="Pfam" id="PF00111">
    <property type="entry name" value="Fer2"/>
    <property type="match status" value="1"/>
</dbReference>
<feature type="domain" description="FAD-binding FR-type" evidence="12">
    <location>
        <begin position="7"/>
        <end position="109"/>
    </location>
</feature>